<proteinExistence type="predicted"/>
<sequence>MIERKMTMERPKPMKPVKLKNVSLQDYEVFNKLERSMHLEDVLLRNSNSLLASEVSTKDDSFIQNRGIQVLWFGVSRQHPSENHFYGNVSFIISLDKILKDFQDNFNIYWLESLDLKSHFVSRVFLTSKPLDDLHPAIAFNFEELGFPLYQDRSGNFYHLKDMPGYEHGHVVEFMIDVGSDSDCKWIFDNSQRLPVNHTKANTFSGNNFSILSCHEFNKKRLVCPSPFSRKQVKLKICCSLPDFFSESERHTFRIRSEKRTEMKHKRRKRKLWRKFKSIEL</sequence>
<evidence type="ECO:0000313" key="1">
    <source>
        <dbReference type="EMBL" id="CAL4124174.1"/>
    </source>
</evidence>
<evidence type="ECO:0000313" key="2">
    <source>
        <dbReference type="Proteomes" id="UP001497623"/>
    </source>
</evidence>
<organism evidence="1 2">
    <name type="scientific">Meganyctiphanes norvegica</name>
    <name type="common">Northern krill</name>
    <name type="synonym">Thysanopoda norvegica</name>
    <dbReference type="NCBI Taxonomy" id="48144"/>
    <lineage>
        <taxon>Eukaryota</taxon>
        <taxon>Metazoa</taxon>
        <taxon>Ecdysozoa</taxon>
        <taxon>Arthropoda</taxon>
        <taxon>Crustacea</taxon>
        <taxon>Multicrustacea</taxon>
        <taxon>Malacostraca</taxon>
        <taxon>Eumalacostraca</taxon>
        <taxon>Eucarida</taxon>
        <taxon>Euphausiacea</taxon>
        <taxon>Euphausiidae</taxon>
        <taxon>Meganyctiphanes</taxon>
    </lineage>
</organism>
<gene>
    <name evidence="1" type="ORF">MNOR_LOCUS24310</name>
</gene>
<dbReference type="AlphaFoldDB" id="A0AAV2RJS3"/>
<comment type="caution">
    <text evidence="1">The sequence shown here is derived from an EMBL/GenBank/DDBJ whole genome shotgun (WGS) entry which is preliminary data.</text>
</comment>
<keyword evidence="2" id="KW-1185">Reference proteome</keyword>
<reference evidence="1 2" key="1">
    <citation type="submission" date="2024-05" db="EMBL/GenBank/DDBJ databases">
        <authorList>
            <person name="Wallberg A."/>
        </authorList>
    </citation>
    <scope>NUCLEOTIDE SEQUENCE [LARGE SCALE GENOMIC DNA]</scope>
</reference>
<accession>A0AAV2RJS3</accession>
<dbReference type="EMBL" id="CAXKWB010022198">
    <property type="protein sequence ID" value="CAL4124174.1"/>
    <property type="molecule type" value="Genomic_DNA"/>
</dbReference>
<dbReference type="Proteomes" id="UP001497623">
    <property type="component" value="Unassembled WGS sequence"/>
</dbReference>
<name>A0AAV2RJS3_MEGNR</name>
<protein>
    <submittedName>
        <fullName evidence="1">Uncharacterized protein</fullName>
    </submittedName>
</protein>